<dbReference type="Gene3D" id="1.10.3210.10">
    <property type="entry name" value="Hypothetical protein af1432"/>
    <property type="match status" value="1"/>
</dbReference>
<evidence type="ECO:0000313" key="2">
    <source>
        <dbReference type="Proteomes" id="UP001172778"/>
    </source>
</evidence>
<reference evidence="1" key="1">
    <citation type="submission" date="2023-03" db="EMBL/GenBank/DDBJ databases">
        <title>Chitinimonas shenzhenensis gen. nov., sp. nov., a novel member of family Burkholderiaceae isolated from activated sludge collected in Shen Zhen, China.</title>
        <authorList>
            <person name="Wang X."/>
        </authorList>
    </citation>
    <scope>NUCLEOTIDE SEQUENCE</scope>
    <source>
        <strain evidence="1">DQS-5</strain>
    </source>
</reference>
<organism evidence="1 2">
    <name type="scientific">Parachitinimonas caeni</name>
    <dbReference type="NCBI Taxonomy" id="3031301"/>
    <lineage>
        <taxon>Bacteria</taxon>
        <taxon>Pseudomonadati</taxon>
        <taxon>Pseudomonadota</taxon>
        <taxon>Betaproteobacteria</taxon>
        <taxon>Neisseriales</taxon>
        <taxon>Chitinibacteraceae</taxon>
        <taxon>Parachitinimonas</taxon>
    </lineage>
</organism>
<dbReference type="NCBIfam" id="TIGR03276">
    <property type="entry name" value="Phn-HD"/>
    <property type="match status" value="1"/>
</dbReference>
<dbReference type="InterPro" id="IPR017670">
    <property type="entry name" value="Phosphonate_degrad-assoc"/>
</dbReference>
<comment type="caution">
    <text evidence="1">The sequence shown here is derived from an EMBL/GenBank/DDBJ whole genome shotgun (WGS) entry which is preliminary data.</text>
</comment>
<keyword evidence="2" id="KW-1185">Reference proteome</keyword>
<evidence type="ECO:0000313" key="1">
    <source>
        <dbReference type="EMBL" id="MDK2125594.1"/>
    </source>
</evidence>
<sequence>MALTLLQVETLLTAAGSRLYGGEAVSQLQHALQAATLAQADGAADSLIVASLLHDLGHVLFEQGDDDLAQGEDDLHQYRILPFLRGLFDDVVLAPIGLHVEAKRYLCWQNTAYRSSLSAASQASLALQGGPMSDIEAADFIARPHAQAALALRRYDDAAKDPTASTPALIHFMPLLHALAGQA</sequence>
<dbReference type="EMBL" id="JARRAF010000021">
    <property type="protein sequence ID" value="MDK2125594.1"/>
    <property type="molecule type" value="Genomic_DNA"/>
</dbReference>
<dbReference type="PANTHER" id="PTHR40202:SF1">
    <property type="entry name" value="HD DOMAIN-CONTAINING PROTEIN"/>
    <property type="match status" value="1"/>
</dbReference>
<dbReference type="Proteomes" id="UP001172778">
    <property type="component" value="Unassembled WGS sequence"/>
</dbReference>
<dbReference type="InterPro" id="IPR052567">
    <property type="entry name" value="OP_Dioxygenase"/>
</dbReference>
<dbReference type="SUPFAM" id="SSF109604">
    <property type="entry name" value="HD-domain/PDEase-like"/>
    <property type="match status" value="1"/>
</dbReference>
<protein>
    <submittedName>
        <fullName evidence="1">Phosphohydrolase</fullName>
    </submittedName>
</protein>
<name>A0ABT7E015_9NEIS</name>
<proteinExistence type="predicted"/>
<accession>A0ABT7E015</accession>
<gene>
    <name evidence="1" type="ORF">PZA18_16185</name>
</gene>
<dbReference type="PANTHER" id="PTHR40202">
    <property type="match status" value="1"/>
</dbReference>